<dbReference type="SMART" id="SM00148">
    <property type="entry name" value="PLCXc"/>
    <property type="match status" value="1"/>
</dbReference>
<reference evidence="2 3" key="1">
    <citation type="submission" date="2020-06" db="EMBL/GenBank/DDBJ databases">
        <authorList>
            <person name="Li R."/>
            <person name="Bekaert M."/>
        </authorList>
    </citation>
    <scope>NUCLEOTIDE SEQUENCE [LARGE SCALE GENOMIC DNA]</scope>
    <source>
        <strain evidence="3">wild</strain>
    </source>
</reference>
<dbReference type="InterPro" id="IPR051057">
    <property type="entry name" value="PI-PLC_domain"/>
</dbReference>
<protein>
    <submittedName>
        <fullName evidence="2">Plc</fullName>
        <ecNumber evidence="2">4.6.1.13</ecNumber>
    </submittedName>
</protein>
<dbReference type="OrthoDB" id="1046782at2759"/>
<proteinExistence type="predicted"/>
<dbReference type="Gene3D" id="3.20.20.190">
    <property type="entry name" value="Phosphatidylinositol (PI) phosphodiesterase"/>
    <property type="match status" value="1"/>
</dbReference>
<dbReference type="Proteomes" id="UP000507470">
    <property type="component" value="Unassembled WGS sequence"/>
</dbReference>
<evidence type="ECO:0000313" key="2">
    <source>
        <dbReference type="EMBL" id="CAC5390158.1"/>
    </source>
</evidence>
<dbReference type="SUPFAM" id="SSF51695">
    <property type="entry name" value="PLC-like phosphodiesterases"/>
    <property type="match status" value="1"/>
</dbReference>
<organism evidence="2 3">
    <name type="scientific">Mytilus coruscus</name>
    <name type="common">Sea mussel</name>
    <dbReference type="NCBI Taxonomy" id="42192"/>
    <lineage>
        <taxon>Eukaryota</taxon>
        <taxon>Metazoa</taxon>
        <taxon>Spiralia</taxon>
        <taxon>Lophotrochozoa</taxon>
        <taxon>Mollusca</taxon>
        <taxon>Bivalvia</taxon>
        <taxon>Autobranchia</taxon>
        <taxon>Pteriomorphia</taxon>
        <taxon>Mytilida</taxon>
        <taxon>Mytiloidea</taxon>
        <taxon>Mytilidae</taxon>
        <taxon>Mytilinae</taxon>
        <taxon>Mytilus</taxon>
    </lineage>
</organism>
<dbReference type="GO" id="GO:0006629">
    <property type="term" value="P:lipid metabolic process"/>
    <property type="evidence" value="ECO:0007669"/>
    <property type="project" value="InterPro"/>
</dbReference>
<dbReference type="PROSITE" id="PS50007">
    <property type="entry name" value="PIPLC_X_DOMAIN"/>
    <property type="match status" value="1"/>
</dbReference>
<sequence length="253" mass="29165">MKALDFSKSIANISIPGTHETMASTTGIPWVMCQSLSLGVQLQIGIRFFDIRCSLYTNELLIYHSKFYLHSNFTQCLTDMSDFLNKHPTEFLVVRVREENPPIHSNISFCKAVRDTLENYKSHIWSEETVPIIEQAKGKIIILYDFSKDDRTPIGIPYRSLKIEDIWSAKSFSEKWKAVQNHLERATSIVDNQIYLTYNSTTINIDTPCYIARELNPKLYDYLKGKHGRFGIIAMDYPGPKLVEEIINTNNED</sequence>
<dbReference type="CDD" id="cd08586">
    <property type="entry name" value="PI-PLCc_BcPLC_like"/>
    <property type="match status" value="1"/>
</dbReference>
<dbReference type="InterPro" id="IPR017946">
    <property type="entry name" value="PLC-like_Pdiesterase_TIM-brl"/>
</dbReference>
<name>A0A6J8C194_MYTCO</name>
<gene>
    <name evidence="2" type="ORF">MCOR_25273</name>
</gene>
<accession>A0A6J8C194</accession>
<dbReference type="EMBL" id="CACVKT020004460">
    <property type="protein sequence ID" value="CAC5390158.1"/>
    <property type="molecule type" value="Genomic_DNA"/>
</dbReference>
<dbReference type="PANTHER" id="PTHR13593">
    <property type="match status" value="1"/>
</dbReference>
<dbReference type="GO" id="GO:0008081">
    <property type="term" value="F:phosphoric diester hydrolase activity"/>
    <property type="evidence" value="ECO:0007669"/>
    <property type="project" value="InterPro"/>
</dbReference>
<feature type="domain" description="Phosphatidylinositol-specific phospholipase C X" evidence="1">
    <location>
        <begin position="4"/>
        <end position="145"/>
    </location>
</feature>
<dbReference type="Pfam" id="PF00388">
    <property type="entry name" value="PI-PLC-X"/>
    <property type="match status" value="1"/>
</dbReference>
<dbReference type="GO" id="GO:0004436">
    <property type="term" value="F:phosphatidylinositol diacylglycerol-lyase activity"/>
    <property type="evidence" value="ECO:0007669"/>
    <property type="project" value="UniProtKB-EC"/>
</dbReference>
<evidence type="ECO:0000313" key="3">
    <source>
        <dbReference type="Proteomes" id="UP000507470"/>
    </source>
</evidence>
<dbReference type="EC" id="4.6.1.13" evidence="2"/>
<dbReference type="InterPro" id="IPR000909">
    <property type="entry name" value="PLipase_C_PInositol-sp_X_dom"/>
</dbReference>
<keyword evidence="3" id="KW-1185">Reference proteome</keyword>
<dbReference type="AlphaFoldDB" id="A0A6J8C194"/>
<keyword evidence="2" id="KW-0456">Lyase</keyword>
<dbReference type="PANTHER" id="PTHR13593:SF113">
    <property type="entry name" value="SI:DKEY-266F7.9"/>
    <property type="match status" value="1"/>
</dbReference>
<evidence type="ECO:0000259" key="1">
    <source>
        <dbReference type="SMART" id="SM00148"/>
    </source>
</evidence>